<evidence type="ECO:0000313" key="2">
    <source>
        <dbReference type="EMBL" id="OYX59002.1"/>
    </source>
</evidence>
<feature type="chain" id="PRO_5012469116" evidence="1">
    <location>
        <begin position="22"/>
        <end position="229"/>
    </location>
</feature>
<reference evidence="2 3" key="1">
    <citation type="submission" date="2017-03" db="EMBL/GenBank/DDBJ databases">
        <title>Lifting the veil on microbial sulfur biogeochemistry in mining wastewaters.</title>
        <authorList>
            <person name="Kantor R.S."/>
            <person name="Colenbrander Nelson T."/>
            <person name="Marshall S."/>
            <person name="Bennett D."/>
            <person name="Apte S."/>
            <person name="Camacho D."/>
            <person name="Thomas B.C."/>
            <person name="Warren L.A."/>
            <person name="Banfield J.F."/>
        </authorList>
    </citation>
    <scope>NUCLEOTIDE SEQUENCE [LARGE SCALE GENOMIC DNA]</scope>
    <source>
        <strain evidence="2">32-68-21</strain>
    </source>
</reference>
<evidence type="ECO:0000313" key="3">
    <source>
        <dbReference type="Proteomes" id="UP000216147"/>
    </source>
</evidence>
<dbReference type="EMBL" id="NCEQ01000001">
    <property type="protein sequence ID" value="OYX59002.1"/>
    <property type="molecule type" value="Genomic_DNA"/>
</dbReference>
<protein>
    <submittedName>
        <fullName evidence="2">Uncharacterized protein</fullName>
    </submittedName>
</protein>
<keyword evidence="1" id="KW-0732">Signal</keyword>
<accession>A0A258HRM4</accession>
<comment type="caution">
    <text evidence="2">The sequence shown here is derived from an EMBL/GenBank/DDBJ whole genome shotgun (WGS) entry which is preliminary data.</text>
</comment>
<name>A0A258HRM4_9CAUL</name>
<dbReference type="AlphaFoldDB" id="A0A258HRM4"/>
<evidence type="ECO:0000256" key="1">
    <source>
        <dbReference type="SAM" id="SignalP"/>
    </source>
</evidence>
<feature type="signal peptide" evidence="1">
    <location>
        <begin position="1"/>
        <end position="21"/>
    </location>
</feature>
<proteinExistence type="predicted"/>
<gene>
    <name evidence="2" type="ORF">B7Y86_00810</name>
</gene>
<sequence length="229" mass="24310">MLARLVAIALAALTFAAPVLASAQDAAVPMRDRTERIGLSGRRGPSLFRPGFAIGEYTGWASMRDSAVNLPWQSRDFATAELSIATPAGEVTGNCGGGQGHRNILGITFDRETLSYDCEYGGAAPADAGMGLALARGSILRRIQQPQRAGSLMWNGVEYRTETRRIGGLPFGGGSVMGYVITRDGIEIGGVDLNGMRPTFYLPPAGSTDRDAVAVFAISLWAFRDPANR</sequence>
<organism evidence="2 3">
    <name type="scientific">Brevundimonas subvibrioides</name>
    <dbReference type="NCBI Taxonomy" id="74313"/>
    <lineage>
        <taxon>Bacteria</taxon>
        <taxon>Pseudomonadati</taxon>
        <taxon>Pseudomonadota</taxon>
        <taxon>Alphaproteobacteria</taxon>
        <taxon>Caulobacterales</taxon>
        <taxon>Caulobacteraceae</taxon>
        <taxon>Brevundimonas</taxon>
    </lineage>
</organism>
<dbReference type="Proteomes" id="UP000216147">
    <property type="component" value="Unassembled WGS sequence"/>
</dbReference>